<reference evidence="3" key="1">
    <citation type="journal article" date="2013" name="Nature">
        <title>Draft genome of the wheat A-genome progenitor Triticum urartu.</title>
        <authorList>
            <person name="Ling H.Q."/>
            <person name="Zhao S."/>
            <person name="Liu D."/>
            <person name="Wang J."/>
            <person name="Sun H."/>
            <person name="Zhang C."/>
            <person name="Fan H."/>
            <person name="Li D."/>
            <person name="Dong L."/>
            <person name="Tao Y."/>
            <person name="Gao C."/>
            <person name="Wu H."/>
            <person name="Li Y."/>
            <person name="Cui Y."/>
            <person name="Guo X."/>
            <person name="Zheng S."/>
            <person name="Wang B."/>
            <person name="Yu K."/>
            <person name="Liang Q."/>
            <person name="Yang W."/>
            <person name="Lou X."/>
            <person name="Chen J."/>
            <person name="Feng M."/>
            <person name="Jian J."/>
            <person name="Zhang X."/>
            <person name="Luo G."/>
            <person name="Jiang Y."/>
            <person name="Liu J."/>
            <person name="Wang Z."/>
            <person name="Sha Y."/>
            <person name="Zhang B."/>
            <person name="Wu H."/>
            <person name="Tang D."/>
            <person name="Shen Q."/>
            <person name="Xue P."/>
            <person name="Zou S."/>
            <person name="Wang X."/>
            <person name="Liu X."/>
            <person name="Wang F."/>
            <person name="Yang Y."/>
            <person name="An X."/>
            <person name="Dong Z."/>
            <person name="Zhang K."/>
            <person name="Zhang X."/>
            <person name="Luo M.C."/>
            <person name="Dvorak J."/>
            <person name="Tong Y."/>
            <person name="Wang J."/>
            <person name="Yang H."/>
            <person name="Li Z."/>
            <person name="Wang D."/>
            <person name="Zhang A."/>
            <person name="Wang J."/>
        </authorList>
    </citation>
    <scope>NUCLEOTIDE SEQUENCE</scope>
    <source>
        <strain evidence="3">cv. G1812</strain>
    </source>
</reference>
<feature type="region of interest" description="Disordered" evidence="1">
    <location>
        <begin position="72"/>
        <end position="112"/>
    </location>
</feature>
<evidence type="ECO:0000313" key="2">
    <source>
        <dbReference type="EnsemblPlants" id="TuG1812G0400002091.01.T01"/>
    </source>
</evidence>
<dbReference type="AlphaFoldDB" id="A0A8R7U6L3"/>
<dbReference type="Proteomes" id="UP000015106">
    <property type="component" value="Chromosome 4"/>
</dbReference>
<evidence type="ECO:0000256" key="1">
    <source>
        <dbReference type="SAM" id="MobiDB-lite"/>
    </source>
</evidence>
<reference evidence="2" key="3">
    <citation type="submission" date="2022-06" db="UniProtKB">
        <authorList>
            <consortium name="EnsemblPlants"/>
        </authorList>
    </citation>
    <scope>IDENTIFICATION</scope>
</reference>
<protein>
    <submittedName>
        <fullName evidence="2">Uncharacterized protein</fullName>
    </submittedName>
</protein>
<name>A0A8R7U6L3_TRIUA</name>
<organism evidence="2 3">
    <name type="scientific">Triticum urartu</name>
    <name type="common">Red wild einkorn</name>
    <name type="synonym">Crithodium urartu</name>
    <dbReference type="NCBI Taxonomy" id="4572"/>
    <lineage>
        <taxon>Eukaryota</taxon>
        <taxon>Viridiplantae</taxon>
        <taxon>Streptophyta</taxon>
        <taxon>Embryophyta</taxon>
        <taxon>Tracheophyta</taxon>
        <taxon>Spermatophyta</taxon>
        <taxon>Magnoliopsida</taxon>
        <taxon>Liliopsida</taxon>
        <taxon>Poales</taxon>
        <taxon>Poaceae</taxon>
        <taxon>BOP clade</taxon>
        <taxon>Pooideae</taxon>
        <taxon>Triticodae</taxon>
        <taxon>Triticeae</taxon>
        <taxon>Triticinae</taxon>
        <taxon>Triticum</taxon>
    </lineage>
</organism>
<dbReference type="EnsemblPlants" id="TuG1812G0400002091.01.T01">
    <property type="protein sequence ID" value="TuG1812G0400002091.01.T01"/>
    <property type="gene ID" value="TuG1812G0400002091.01"/>
</dbReference>
<sequence>MIVGLSSSSMSLTGYERSSPRTLCTQIRFLWSFCPTAEPAFPSLQTRMLCLDALNSLAAMGLVGQQLGSACHPDASATRSAQSTDRVNREAPGWTKRLRLGSAPTGHHVPLG</sequence>
<evidence type="ECO:0000313" key="3">
    <source>
        <dbReference type="Proteomes" id="UP000015106"/>
    </source>
</evidence>
<accession>A0A8R7U6L3</accession>
<dbReference type="Gramene" id="TuG1812G0400002091.01.T01">
    <property type="protein sequence ID" value="TuG1812G0400002091.01.T01"/>
    <property type="gene ID" value="TuG1812G0400002091.01"/>
</dbReference>
<proteinExistence type="predicted"/>
<keyword evidence="3" id="KW-1185">Reference proteome</keyword>
<reference evidence="2" key="2">
    <citation type="submission" date="2018-03" db="EMBL/GenBank/DDBJ databases">
        <title>The Triticum urartu genome reveals the dynamic nature of wheat genome evolution.</title>
        <authorList>
            <person name="Ling H."/>
            <person name="Ma B."/>
            <person name="Shi X."/>
            <person name="Liu H."/>
            <person name="Dong L."/>
            <person name="Sun H."/>
            <person name="Cao Y."/>
            <person name="Gao Q."/>
            <person name="Zheng S."/>
            <person name="Li Y."/>
            <person name="Yu Y."/>
            <person name="Du H."/>
            <person name="Qi M."/>
            <person name="Li Y."/>
            <person name="Yu H."/>
            <person name="Cui Y."/>
            <person name="Wang N."/>
            <person name="Chen C."/>
            <person name="Wu H."/>
            <person name="Zhao Y."/>
            <person name="Zhang J."/>
            <person name="Li Y."/>
            <person name="Zhou W."/>
            <person name="Zhang B."/>
            <person name="Hu W."/>
            <person name="Eijk M."/>
            <person name="Tang J."/>
            <person name="Witsenboer H."/>
            <person name="Zhao S."/>
            <person name="Li Z."/>
            <person name="Zhang A."/>
            <person name="Wang D."/>
            <person name="Liang C."/>
        </authorList>
    </citation>
    <scope>NUCLEOTIDE SEQUENCE [LARGE SCALE GENOMIC DNA]</scope>
    <source>
        <strain evidence="2">cv. G1812</strain>
    </source>
</reference>